<keyword evidence="3" id="KW-0949">S-adenosyl-L-methionine</keyword>
<proteinExistence type="predicted"/>
<dbReference type="InterPro" id="IPR036390">
    <property type="entry name" value="WH_DNA-bd_sf"/>
</dbReference>
<reference evidence="7 8" key="1">
    <citation type="journal article" date="2018" name="PLoS Genet.">
        <title>Population sequencing reveals clonal diversity and ancestral inbreeding in the grapevine cultivar Chardonnay.</title>
        <authorList>
            <person name="Roach M.J."/>
            <person name="Johnson D.L."/>
            <person name="Bohlmann J."/>
            <person name="van Vuuren H.J."/>
            <person name="Jones S.J."/>
            <person name="Pretorius I.S."/>
            <person name="Schmidt S.A."/>
            <person name="Borneman A.R."/>
        </authorList>
    </citation>
    <scope>NUCLEOTIDE SEQUENCE [LARGE SCALE GENOMIC DNA]</scope>
    <source>
        <strain evidence="8">cv. Chardonnay</strain>
        <tissue evidence="7">Leaf</tissue>
    </source>
</reference>
<dbReference type="Pfam" id="PF08100">
    <property type="entry name" value="Dimerisation"/>
    <property type="match status" value="1"/>
</dbReference>
<dbReference type="EMBL" id="QGNW01001517">
    <property type="protein sequence ID" value="RVW37972.1"/>
    <property type="molecule type" value="Genomic_DNA"/>
</dbReference>
<evidence type="ECO:0000259" key="5">
    <source>
        <dbReference type="Pfam" id="PF00891"/>
    </source>
</evidence>
<feature type="domain" description="O-methyltransferase dimerisation" evidence="6">
    <location>
        <begin position="45"/>
        <end position="134"/>
    </location>
</feature>
<dbReference type="PROSITE" id="PS51683">
    <property type="entry name" value="SAM_OMT_II"/>
    <property type="match status" value="1"/>
</dbReference>
<dbReference type="FunFam" id="3.40.50.150:FF:000057">
    <property type="entry name" value="O-methyltransferase ZRP4"/>
    <property type="match status" value="1"/>
</dbReference>
<evidence type="ECO:0000256" key="3">
    <source>
        <dbReference type="ARBA" id="ARBA00022691"/>
    </source>
</evidence>
<protein>
    <submittedName>
        <fullName evidence="7">Trans-resveratrol di-O-methyltransferase</fullName>
    </submittedName>
</protein>
<keyword evidence="2 7" id="KW-0808">Transferase</keyword>
<dbReference type="InterPro" id="IPR029063">
    <property type="entry name" value="SAM-dependent_MTases_sf"/>
</dbReference>
<evidence type="ECO:0000259" key="6">
    <source>
        <dbReference type="Pfam" id="PF08100"/>
    </source>
</evidence>
<evidence type="ECO:0000256" key="1">
    <source>
        <dbReference type="ARBA" id="ARBA00022603"/>
    </source>
</evidence>
<dbReference type="PANTHER" id="PTHR11746">
    <property type="entry name" value="O-METHYLTRANSFERASE"/>
    <property type="match status" value="1"/>
</dbReference>
<dbReference type="InterPro" id="IPR001077">
    <property type="entry name" value="COMT_C"/>
</dbReference>
<comment type="caution">
    <text evidence="7">The sequence shown here is derived from an EMBL/GenBank/DDBJ whole genome shotgun (WGS) entry which is preliminary data.</text>
</comment>
<dbReference type="GO" id="GO:0008171">
    <property type="term" value="F:O-methyltransferase activity"/>
    <property type="evidence" value="ECO:0007669"/>
    <property type="project" value="InterPro"/>
</dbReference>
<evidence type="ECO:0000256" key="4">
    <source>
        <dbReference type="PIRSR" id="PIRSR005739-1"/>
    </source>
</evidence>
<dbReference type="GO" id="GO:0032259">
    <property type="term" value="P:methylation"/>
    <property type="evidence" value="ECO:0007669"/>
    <property type="project" value="UniProtKB-KW"/>
</dbReference>
<organism evidence="7 8">
    <name type="scientific">Vitis vinifera</name>
    <name type="common">Grape</name>
    <dbReference type="NCBI Taxonomy" id="29760"/>
    <lineage>
        <taxon>Eukaryota</taxon>
        <taxon>Viridiplantae</taxon>
        <taxon>Streptophyta</taxon>
        <taxon>Embryophyta</taxon>
        <taxon>Tracheophyta</taxon>
        <taxon>Spermatophyta</taxon>
        <taxon>Magnoliopsida</taxon>
        <taxon>eudicotyledons</taxon>
        <taxon>Gunneridae</taxon>
        <taxon>Pentapetalae</taxon>
        <taxon>rosids</taxon>
        <taxon>Vitales</taxon>
        <taxon>Vitaceae</taxon>
        <taxon>Viteae</taxon>
        <taxon>Vitis</taxon>
    </lineage>
</organism>
<evidence type="ECO:0000313" key="8">
    <source>
        <dbReference type="Proteomes" id="UP000288805"/>
    </source>
</evidence>
<feature type="domain" description="O-methyltransferase C-terminal" evidence="5">
    <location>
        <begin position="159"/>
        <end position="367"/>
    </location>
</feature>
<dbReference type="Gene3D" id="1.10.10.10">
    <property type="entry name" value="Winged helix-like DNA-binding domain superfamily/Winged helix DNA-binding domain"/>
    <property type="match status" value="1"/>
</dbReference>
<dbReference type="InterPro" id="IPR036388">
    <property type="entry name" value="WH-like_DNA-bd_sf"/>
</dbReference>
<dbReference type="GO" id="GO:0008757">
    <property type="term" value="F:S-adenosylmethionine-dependent methyltransferase activity"/>
    <property type="evidence" value="ECO:0007669"/>
    <property type="project" value="UniProtKB-ARBA"/>
</dbReference>
<dbReference type="Proteomes" id="UP000288805">
    <property type="component" value="Unassembled WGS sequence"/>
</dbReference>
<dbReference type="InterPro" id="IPR016461">
    <property type="entry name" value="COMT-like"/>
</dbReference>
<evidence type="ECO:0000256" key="2">
    <source>
        <dbReference type="ARBA" id="ARBA00022679"/>
    </source>
</evidence>
<dbReference type="Pfam" id="PF00891">
    <property type="entry name" value="Methyltransf_2"/>
    <property type="match status" value="1"/>
</dbReference>
<evidence type="ECO:0000313" key="7">
    <source>
        <dbReference type="EMBL" id="RVW37972.1"/>
    </source>
</evidence>
<feature type="active site" description="Proton acceptor" evidence="4">
    <location>
        <position position="289"/>
    </location>
</feature>
<dbReference type="AlphaFoldDB" id="A0A438DR89"/>
<dbReference type="SUPFAM" id="SSF53335">
    <property type="entry name" value="S-adenosyl-L-methionine-dependent methyltransferases"/>
    <property type="match status" value="1"/>
</dbReference>
<accession>A0A438DR89</accession>
<gene>
    <name evidence="7" type="primary">ROMT_7</name>
    <name evidence="7" type="ORF">CK203_084211</name>
</gene>
<dbReference type="GO" id="GO:0046983">
    <property type="term" value="F:protein dimerization activity"/>
    <property type="evidence" value="ECO:0007669"/>
    <property type="project" value="InterPro"/>
</dbReference>
<dbReference type="FunFam" id="1.10.10.10:FF:000213">
    <property type="entry name" value="Coniferyl alcohol 9-O-methyltransferase"/>
    <property type="match status" value="1"/>
</dbReference>
<dbReference type="PIRSF" id="PIRSF005739">
    <property type="entry name" value="O-mtase"/>
    <property type="match status" value="1"/>
</dbReference>
<dbReference type="Gene3D" id="3.40.50.150">
    <property type="entry name" value="Vaccinia Virus protein VP39"/>
    <property type="match status" value="1"/>
</dbReference>
<dbReference type="InterPro" id="IPR012967">
    <property type="entry name" value="COMT_dimerisation"/>
</dbReference>
<keyword evidence="1 7" id="KW-0489">Methyltransferase</keyword>
<dbReference type="SUPFAM" id="SSF46785">
    <property type="entry name" value="Winged helix' DNA-binding domain"/>
    <property type="match status" value="1"/>
</dbReference>
<sequence length="385" mass="43488">MPTPEEMPRIHEHMTSRQVYGEQRMDLIHGEGGSELFQAQSHMYKHIFNFINSMALKCAVELGIPDIIHTHNHPISLPQLVSALHLPPTKTSYVNRLMRVLVHSGFFATAKVHENQEEEDEGYVLTTSSRLLLSKDNNNVPNLSAFVLAMLDPVLVTPWHFLGDWFRGNDLTAFDTAHGKSFWDYGSHDHKFFNLFNEAMASDSRMMSLVIKDCRPVFEGLGSLVDVGGGKGLIARIISEAFPQLKCTVFDLPHVVSNFPECGNLKYVGGDMFQSVPTADAILLKLVLHSLSDEECVKILKKCREAIPSKEKGGKVIVIDIVINEKKEEHDITEAKLLFDLLMMTVVTGRERNEKEWEKLFLEAGFSHYKINPIFGLRSLIEVFP</sequence>
<name>A0A438DR89_VITVI</name>
<dbReference type="GO" id="GO:0009717">
    <property type="term" value="P:isoflavonoid biosynthetic process"/>
    <property type="evidence" value="ECO:0007669"/>
    <property type="project" value="UniProtKB-ARBA"/>
</dbReference>